<dbReference type="PANTHER" id="PTHR22734:SF2">
    <property type="entry name" value="U3 SMALL NUCLEOLAR RIBONUCLEOPROTEIN PROTEIN IMP4"/>
    <property type="match status" value="1"/>
</dbReference>
<dbReference type="EMBL" id="JAFIQS010000005">
    <property type="protein sequence ID" value="KAG5169537.1"/>
    <property type="molecule type" value="Genomic_DNA"/>
</dbReference>
<dbReference type="PANTHER" id="PTHR22734">
    <property type="entry name" value="U3 SMALL NUCLEOLAR RIBONUCLEOPROTEIN PROTEIN IMP4"/>
    <property type="match status" value="1"/>
</dbReference>
<evidence type="ECO:0000256" key="1">
    <source>
        <dbReference type="ARBA" id="ARBA00040513"/>
    </source>
</evidence>
<reference evidence="3" key="1">
    <citation type="submission" date="2021-02" db="EMBL/GenBank/DDBJ databases">
        <title>Psilocybe cubensis genome.</title>
        <authorList>
            <person name="Mckernan K.J."/>
            <person name="Crawford S."/>
            <person name="Trippe A."/>
            <person name="Kane L.T."/>
            <person name="Mclaughlin S."/>
        </authorList>
    </citation>
    <scope>NUCLEOTIDE SEQUENCE [LARGE SCALE GENOMIC DNA]</scope>
    <source>
        <strain evidence="3">MGC-MH-2018</strain>
    </source>
</reference>
<feature type="domain" description="Brix" evidence="2">
    <location>
        <begin position="100"/>
        <end position="282"/>
    </location>
</feature>
<dbReference type="Pfam" id="PF04427">
    <property type="entry name" value="Brix"/>
    <property type="match status" value="1"/>
</dbReference>
<dbReference type="InterPro" id="IPR044281">
    <property type="entry name" value="IMP4/RPF1"/>
</dbReference>
<evidence type="ECO:0000259" key="2">
    <source>
        <dbReference type="PROSITE" id="PS50833"/>
    </source>
</evidence>
<dbReference type="GO" id="GO:0032040">
    <property type="term" value="C:small-subunit processome"/>
    <property type="evidence" value="ECO:0007669"/>
    <property type="project" value="TreeGrafter"/>
</dbReference>
<dbReference type="GO" id="GO:0005654">
    <property type="term" value="C:nucleoplasm"/>
    <property type="evidence" value="ECO:0007669"/>
    <property type="project" value="UniProtKB-ARBA"/>
</dbReference>
<accession>A0A8H7XYP1</accession>
<dbReference type="Gene3D" id="3.40.50.10480">
    <property type="entry name" value="Probable brix-domain ribosomal biogenesis protein"/>
    <property type="match status" value="1"/>
</dbReference>
<evidence type="ECO:0000313" key="3">
    <source>
        <dbReference type="EMBL" id="KAG5169537.1"/>
    </source>
</evidence>
<dbReference type="OrthoDB" id="10253204at2759"/>
<comment type="caution">
    <text evidence="3">The sequence shown here is derived from an EMBL/GenBank/DDBJ whole genome shotgun (WGS) entry which is preliminary data.</text>
</comment>
<protein>
    <recommendedName>
        <fullName evidence="1">U3 small nucleolar ribonucleoprotein protein IMP4</fullName>
    </recommendedName>
</protein>
<gene>
    <name evidence="3" type="ORF">JR316_006093</name>
</gene>
<dbReference type="InterPro" id="IPR007109">
    <property type="entry name" value="Brix"/>
</dbReference>
<dbReference type="GO" id="GO:0034457">
    <property type="term" value="C:Mpp10 complex"/>
    <property type="evidence" value="ECO:0007669"/>
    <property type="project" value="UniProtKB-ARBA"/>
</dbReference>
<dbReference type="AlphaFoldDB" id="A0A8H7XYP1"/>
<dbReference type="GO" id="GO:0030515">
    <property type="term" value="F:snoRNA binding"/>
    <property type="evidence" value="ECO:0007669"/>
    <property type="project" value="TreeGrafter"/>
</dbReference>
<organism evidence="3">
    <name type="scientific">Psilocybe cubensis</name>
    <name type="common">Psychedelic mushroom</name>
    <name type="synonym">Stropharia cubensis</name>
    <dbReference type="NCBI Taxonomy" id="181762"/>
    <lineage>
        <taxon>Eukaryota</taxon>
        <taxon>Fungi</taxon>
        <taxon>Dikarya</taxon>
        <taxon>Basidiomycota</taxon>
        <taxon>Agaricomycotina</taxon>
        <taxon>Agaricomycetes</taxon>
        <taxon>Agaricomycetidae</taxon>
        <taxon>Agaricales</taxon>
        <taxon>Agaricineae</taxon>
        <taxon>Strophariaceae</taxon>
        <taxon>Psilocybe</taxon>
    </lineage>
</organism>
<sequence length="320" mass="36984">MLRRQIRERRQYVYAKSLEAQERQTYERKQQLKESLASGKALPTELKKSAKSLGKDLMFDEAQAGASLSRLLLLALLTQSRTEPTTHIDNEYSRAGVQDPKIVITTSRDPSSKLLQFSKELRLVFPNSHRINRGNYVVKELADACRANDVSDLIVVHEHRGIPDALIVSHFPHGPTVYFTLNNVALRHDISTYKNTTVSEQYPHLIFENFSSTLGERIRDVLKFLFPVPKEDSKRVMTFANQDDFVSFRHHVFVKTGREVQLAEVGPRFDMRPYEIRQGTIEQTEAEREWVLSHYTRTAKKRSVLSDSRFSEPPTKKVRR</sequence>
<dbReference type="GO" id="GO:0006364">
    <property type="term" value="P:rRNA processing"/>
    <property type="evidence" value="ECO:0007669"/>
    <property type="project" value="InterPro"/>
</dbReference>
<dbReference type="PROSITE" id="PS50833">
    <property type="entry name" value="BRIX"/>
    <property type="match status" value="1"/>
</dbReference>
<dbReference type="GO" id="GO:0042134">
    <property type="term" value="F:rRNA primary transcript binding"/>
    <property type="evidence" value="ECO:0007669"/>
    <property type="project" value="InterPro"/>
</dbReference>
<dbReference type="GO" id="GO:0042274">
    <property type="term" value="P:ribosomal small subunit biogenesis"/>
    <property type="evidence" value="ECO:0007669"/>
    <property type="project" value="UniProtKB-ARBA"/>
</dbReference>
<dbReference type="SUPFAM" id="SSF52954">
    <property type="entry name" value="Class II aaRS ABD-related"/>
    <property type="match status" value="1"/>
</dbReference>
<dbReference type="FunFam" id="3.40.50.10480:FF:000001">
    <property type="entry name" value="IMP4, U3 small nucleolar ribonucleoprotein"/>
    <property type="match status" value="1"/>
</dbReference>
<proteinExistence type="predicted"/>
<dbReference type="SMART" id="SM00879">
    <property type="entry name" value="Brix"/>
    <property type="match status" value="1"/>
</dbReference>
<name>A0A8H7XYP1_PSICU</name>